<accession>A0A087E0F6</accession>
<gene>
    <name evidence="2" type="ORF">BISU_1843</name>
</gene>
<evidence type="ECO:0000259" key="1">
    <source>
        <dbReference type="PROSITE" id="PS51186"/>
    </source>
</evidence>
<dbReference type="InterPro" id="IPR016181">
    <property type="entry name" value="Acyl_CoA_acyltransferase"/>
</dbReference>
<feature type="domain" description="N-acetyltransferase" evidence="1">
    <location>
        <begin position="60"/>
        <end position="201"/>
    </location>
</feature>
<dbReference type="EMBL" id="JGZR01000011">
    <property type="protein sequence ID" value="KFJ01257.1"/>
    <property type="molecule type" value="Genomic_DNA"/>
</dbReference>
<protein>
    <submittedName>
        <fullName evidence="2">GCN5 family N-acetyltransferase</fullName>
    </submittedName>
</protein>
<dbReference type="AlphaFoldDB" id="A0A087E0F6"/>
<dbReference type="STRING" id="77635.BISU_1843"/>
<evidence type="ECO:0000313" key="3">
    <source>
        <dbReference type="Proteomes" id="UP000029055"/>
    </source>
</evidence>
<dbReference type="InterPro" id="IPR000182">
    <property type="entry name" value="GNAT_dom"/>
</dbReference>
<evidence type="ECO:0000313" key="2">
    <source>
        <dbReference type="EMBL" id="KFJ01257.1"/>
    </source>
</evidence>
<reference evidence="2 3" key="1">
    <citation type="submission" date="2014-03" db="EMBL/GenBank/DDBJ databases">
        <title>Genomics of Bifidobacteria.</title>
        <authorList>
            <person name="Ventura M."/>
            <person name="Milani C."/>
            <person name="Lugli G.A."/>
        </authorList>
    </citation>
    <scope>NUCLEOTIDE SEQUENCE [LARGE SCALE GENOMIC DNA]</scope>
    <source>
        <strain evidence="2 3">LMG 11597</strain>
    </source>
</reference>
<dbReference type="RefSeq" id="WP_202805588.1">
    <property type="nucleotide sequence ID" value="NZ_CP062939.1"/>
</dbReference>
<keyword evidence="2" id="KW-0808">Transferase</keyword>
<dbReference type="Gene3D" id="3.40.630.30">
    <property type="match status" value="1"/>
</dbReference>
<dbReference type="PROSITE" id="PS51186">
    <property type="entry name" value="GNAT"/>
    <property type="match status" value="1"/>
</dbReference>
<dbReference type="Pfam" id="PF13673">
    <property type="entry name" value="Acetyltransf_10"/>
    <property type="match status" value="1"/>
</dbReference>
<keyword evidence="3" id="KW-1185">Reference proteome</keyword>
<dbReference type="CDD" id="cd04301">
    <property type="entry name" value="NAT_SF"/>
    <property type="match status" value="1"/>
</dbReference>
<dbReference type="Proteomes" id="UP000029055">
    <property type="component" value="Unassembled WGS sequence"/>
</dbReference>
<comment type="caution">
    <text evidence="2">The sequence shown here is derived from an EMBL/GenBank/DDBJ whole genome shotgun (WGS) entry which is preliminary data.</text>
</comment>
<organism evidence="2 3">
    <name type="scientific">Bifidobacterium subtile</name>
    <dbReference type="NCBI Taxonomy" id="77635"/>
    <lineage>
        <taxon>Bacteria</taxon>
        <taxon>Bacillati</taxon>
        <taxon>Actinomycetota</taxon>
        <taxon>Actinomycetes</taxon>
        <taxon>Bifidobacteriales</taxon>
        <taxon>Bifidobacteriaceae</taxon>
        <taxon>Bifidobacterium</taxon>
    </lineage>
</organism>
<dbReference type="GO" id="GO:0016747">
    <property type="term" value="F:acyltransferase activity, transferring groups other than amino-acyl groups"/>
    <property type="evidence" value="ECO:0007669"/>
    <property type="project" value="InterPro"/>
</dbReference>
<sequence>MTEAIDDNDGAMRGDAHAMSRFASSSAESTLGADDKTAEATATAADVDADAADGIALSFADTRDLAAEQLVEILRERVRVFVVEQTCPYQEVDDRDLAARHVMLRCGGRLVAYARIIPHDDGVHMSLGRVLVVKEFRGRGLARRLLRAGIDEIWRLYPGTGIEIAAQHRLKDFYGSFGFTPVSPVYLEDGIPHVDMVLETEAMHQ</sequence>
<proteinExistence type="predicted"/>
<name>A0A087E0F6_9BIFI</name>
<dbReference type="eggNOG" id="COG2153">
    <property type="taxonomic scope" value="Bacteria"/>
</dbReference>
<dbReference type="SUPFAM" id="SSF55729">
    <property type="entry name" value="Acyl-CoA N-acyltransferases (Nat)"/>
    <property type="match status" value="1"/>
</dbReference>